<evidence type="ECO:0000313" key="1">
    <source>
        <dbReference type="EMBL" id="RMZ94791.1"/>
    </source>
</evidence>
<comment type="caution">
    <text evidence="1">The sequence shown here is derived from an EMBL/GenBank/DDBJ whole genome shotgun (WGS) entry which is preliminary data.</text>
</comment>
<accession>A0A3M7P6P2</accession>
<sequence>MSADMAQVEDILFILNSSSTRLNLPLPNGNLKTSYFVNKVQIADWSFISLKLINKLAFDDQENELMILSLRGASNMNKCNNQELVDSRGFLINQLIDLGQEEISLISRQKIRSTISANGCLNELLRISLPEKYVFVWRDCIRGFLGNYIPFKIKIFIQIKFKCHQNKNK</sequence>
<dbReference type="AlphaFoldDB" id="A0A3M7P6P2"/>
<reference evidence="1 2" key="1">
    <citation type="journal article" date="2018" name="Sci. Rep.">
        <title>Genomic signatures of local adaptation to the degree of environmental predictability in rotifers.</title>
        <authorList>
            <person name="Franch-Gras L."/>
            <person name="Hahn C."/>
            <person name="Garcia-Roger E.M."/>
            <person name="Carmona M.J."/>
            <person name="Serra M."/>
            <person name="Gomez A."/>
        </authorList>
    </citation>
    <scope>NUCLEOTIDE SEQUENCE [LARGE SCALE GENOMIC DNA]</scope>
    <source>
        <strain evidence="1">HYR1</strain>
    </source>
</reference>
<organism evidence="1 2">
    <name type="scientific">Brachionus plicatilis</name>
    <name type="common">Marine rotifer</name>
    <name type="synonym">Brachionus muelleri</name>
    <dbReference type="NCBI Taxonomy" id="10195"/>
    <lineage>
        <taxon>Eukaryota</taxon>
        <taxon>Metazoa</taxon>
        <taxon>Spiralia</taxon>
        <taxon>Gnathifera</taxon>
        <taxon>Rotifera</taxon>
        <taxon>Eurotatoria</taxon>
        <taxon>Monogononta</taxon>
        <taxon>Pseudotrocha</taxon>
        <taxon>Ploima</taxon>
        <taxon>Brachionidae</taxon>
        <taxon>Brachionus</taxon>
    </lineage>
</organism>
<protein>
    <submittedName>
        <fullName evidence="1">Uncharacterized protein</fullName>
    </submittedName>
</protein>
<dbReference type="EMBL" id="REGN01012802">
    <property type="protein sequence ID" value="RMZ94791.1"/>
    <property type="molecule type" value="Genomic_DNA"/>
</dbReference>
<evidence type="ECO:0000313" key="2">
    <source>
        <dbReference type="Proteomes" id="UP000276133"/>
    </source>
</evidence>
<dbReference type="Proteomes" id="UP000276133">
    <property type="component" value="Unassembled WGS sequence"/>
</dbReference>
<proteinExistence type="predicted"/>
<keyword evidence="2" id="KW-1185">Reference proteome</keyword>
<gene>
    <name evidence="1" type="ORF">BpHYR1_052813</name>
</gene>
<name>A0A3M7P6P2_BRAPC</name>